<dbReference type="AlphaFoldDB" id="A0A0V7ZYC7"/>
<dbReference type="GO" id="GO:0004674">
    <property type="term" value="F:protein serine/threonine kinase activity"/>
    <property type="evidence" value="ECO:0007669"/>
    <property type="project" value="UniProtKB-KW"/>
</dbReference>
<comment type="catalytic activity">
    <reaction evidence="8">
        <text>L-seryl-[protein] + ATP = O-phospho-L-seryl-[protein] + ADP + H(+)</text>
        <dbReference type="Rhea" id="RHEA:17989"/>
        <dbReference type="Rhea" id="RHEA-COMP:9863"/>
        <dbReference type="Rhea" id="RHEA-COMP:11604"/>
        <dbReference type="ChEBI" id="CHEBI:15378"/>
        <dbReference type="ChEBI" id="CHEBI:29999"/>
        <dbReference type="ChEBI" id="CHEBI:30616"/>
        <dbReference type="ChEBI" id="CHEBI:83421"/>
        <dbReference type="ChEBI" id="CHEBI:456216"/>
        <dbReference type="EC" id="2.7.11.1"/>
    </reaction>
</comment>
<reference evidence="13 14" key="1">
    <citation type="journal article" date="2015" name="Genome Announc.">
        <title>Draft Genome of the Euendolithic (true boring) Cyanobacterium Mastigocoleus testarum strain BC008.</title>
        <authorList>
            <person name="Guida B.S."/>
            <person name="Garcia-Pichel F."/>
        </authorList>
    </citation>
    <scope>NUCLEOTIDE SEQUENCE [LARGE SCALE GENOMIC DNA]</scope>
    <source>
        <strain evidence="13 14">BC008</strain>
    </source>
</reference>
<dbReference type="RefSeq" id="WP_058183331.1">
    <property type="nucleotide sequence ID" value="NZ_LMTZ01000024.1"/>
</dbReference>
<dbReference type="Proteomes" id="UP000053372">
    <property type="component" value="Unassembled WGS sequence"/>
</dbReference>
<dbReference type="Pfam" id="PF00069">
    <property type="entry name" value="Pkinase"/>
    <property type="match status" value="1"/>
</dbReference>
<feature type="compositionally biased region" description="Polar residues" evidence="10">
    <location>
        <begin position="382"/>
        <end position="393"/>
    </location>
</feature>
<evidence type="ECO:0000256" key="3">
    <source>
        <dbReference type="ARBA" id="ARBA00022679"/>
    </source>
</evidence>
<evidence type="ECO:0000256" key="4">
    <source>
        <dbReference type="ARBA" id="ARBA00022741"/>
    </source>
</evidence>
<keyword evidence="14" id="KW-1185">Reference proteome</keyword>
<evidence type="ECO:0000313" key="14">
    <source>
        <dbReference type="Proteomes" id="UP000053372"/>
    </source>
</evidence>
<dbReference type="PROSITE" id="PS00109">
    <property type="entry name" value="PROTEIN_KINASE_TYR"/>
    <property type="match status" value="1"/>
</dbReference>
<keyword evidence="5" id="KW-0418">Kinase</keyword>
<sequence>MQPPIPVGTLLQNRYRIVKILGQGGFGRTYLAQDQRRFEEFCAIKELIPIAEDAEAWEKAQELFAREAATLYQLHHPQVPQFREQFEQSHRLFLVQDYVAGKNYRALLEERQANGNGRFTEEEVLHLLNSLLPILEYIHSQRIIHRDISPDNIILRERDRLPVLIDFGVVKEIATQIQSPDKIAQVTTVGKLGYSPSEQMQAGTAYPSSDLYALAVTAIVLLTGKEPNELFDETQADWNWEKQVTVNPSFARVLNRMLSYRPSERYGNAAEVTRSLQALNPNTGSQTTGLQTQKGVSPSNPDLSQMQTVAVGRPPEESRSSTGTPSSKKQKPRANTNNSSILDSPLAIFIIVFTVAIFAGFGSWAVVSFLLQNKNAESQTVTPQAFPSPIVSNTPTPTPTVTPEDEEPEDEEAVTYTTKTKRLVFDIQDKAEVRGRIKDNEVVQYIFFAKEDQNFTALISEHAGVVMTVLTPNGEPIDTGGLEVFVQARLPSSGRYTIQLKTAQGISESDYQLKVELEKAVRTIPEQPITEETPSTEDILREPVTGDPTQEPRTGSENIPTESTTEDDTEKPPGQFPLENPDRDPSFPIDTETDRNTENDSVNSQTDTEQESEDDEREVDDD</sequence>
<dbReference type="Gene3D" id="3.30.200.20">
    <property type="entry name" value="Phosphorylase Kinase, domain 1"/>
    <property type="match status" value="1"/>
</dbReference>
<dbReference type="InterPro" id="IPR017441">
    <property type="entry name" value="Protein_kinase_ATP_BS"/>
</dbReference>
<keyword evidence="11" id="KW-0812">Transmembrane</keyword>
<keyword evidence="2" id="KW-0723">Serine/threonine-protein kinase</keyword>
<evidence type="ECO:0000256" key="9">
    <source>
        <dbReference type="PROSITE-ProRule" id="PRU10141"/>
    </source>
</evidence>
<feature type="domain" description="Protein kinase" evidence="12">
    <location>
        <begin position="15"/>
        <end position="279"/>
    </location>
</feature>
<dbReference type="EMBL" id="LMTZ01000024">
    <property type="protein sequence ID" value="KST69447.1"/>
    <property type="molecule type" value="Genomic_DNA"/>
</dbReference>
<keyword evidence="3" id="KW-0808">Transferase</keyword>
<dbReference type="InterPro" id="IPR000719">
    <property type="entry name" value="Prot_kinase_dom"/>
</dbReference>
<dbReference type="PANTHER" id="PTHR24363:SF0">
    <property type="entry name" value="SERINE_THREONINE KINASE LIKE DOMAIN CONTAINING 1"/>
    <property type="match status" value="1"/>
</dbReference>
<keyword evidence="6 9" id="KW-0067">ATP-binding</keyword>
<keyword evidence="11" id="KW-1133">Transmembrane helix</keyword>
<evidence type="ECO:0000256" key="10">
    <source>
        <dbReference type="SAM" id="MobiDB-lite"/>
    </source>
</evidence>
<dbReference type="PROSITE" id="PS50011">
    <property type="entry name" value="PROTEIN_KINASE_DOM"/>
    <property type="match status" value="1"/>
</dbReference>
<dbReference type="GO" id="GO:0005524">
    <property type="term" value="F:ATP binding"/>
    <property type="evidence" value="ECO:0007669"/>
    <property type="project" value="UniProtKB-UniRule"/>
</dbReference>
<evidence type="ECO:0000256" key="6">
    <source>
        <dbReference type="ARBA" id="ARBA00022840"/>
    </source>
</evidence>
<proteinExistence type="predicted"/>
<accession>A0A0V7ZYC7</accession>
<evidence type="ECO:0000256" key="7">
    <source>
        <dbReference type="ARBA" id="ARBA00047899"/>
    </source>
</evidence>
<dbReference type="PANTHER" id="PTHR24363">
    <property type="entry name" value="SERINE/THREONINE PROTEIN KINASE"/>
    <property type="match status" value="1"/>
</dbReference>
<feature type="compositionally biased region" description="Polar residues" evidence="10">
    <location>
        <begin position="547"/>
        <end position="563"/>
    </location>
</feature>
<evidence type="ECO:0000256" key="1">
    <source>
        <dbReference type="ARBA" id="ARBA00012513"/>
    </source>
</evidence>
<evidence type="ECO:0000256" key="8">
    <source>
        <dbReference type="ARBA" id="ARBA00048679"/>
    </source>
</evidence>
<feature type="region of interest" description="Disordered" evidence="10">
    <location>
        <begin position="278"/>
        <end position="338"/>
    </location>
</feature>
<feature type="region of interest" description="Disordered" evidence="10">
    <location>
        <begin position="524"/>
        <end position="622"/>
    </location>
</feature>
<feature type="binding site" evidence="9">
    <location>
        <position position="45"/>
    </location>
    <ligand>
        <name>ATP</name>
        <dbReference type="ChEBI" id="CHEBI:30616"/>
    </ligand>
</feature>
<feature type="region of interest" description="Disordered" evidence="10">
    <location>
        <begin position="382"/>
        <end position="410"/>
    </location>
</feature>
<dbReference type="SUPFAM" id="SSF56112">
    <property type="entry name" value="Protein kinase-like (PK-like)"/>
    <property type="match status" value="1"/>
</dbReference>
<evidence type="ECO:0000256" key="2">
    <source>
        <dbReference type="ARBA" id="ARBA00022527"/>
    </source>
</evidence>
<evidence type="ECO:0000256" key="5">
    <source>
        <dbReference type="ARBA" id="ARBA00022777"/>
    </source>
</evidence>
<dbReference type="PROSITE" id="PS00107">
    <property type="entry name" value="PROTEIN_KINASE_ATP"/>
    <property type="match status" value="1"/>
</dbReference>
<feature type="compositionally biased region" description="Polar residues" evidence="10">
    <location>
        <begin position="320"/>
        <end position="338"/>
    </location>
</feature>
<keyword evidence="11" id="KW-0472">Membrane</keyword>
<name>A0A0V7ZYC7_9CYAN</name>
<evidence type="ECO:0000313" key="13">
    <source>
        <dbReference type="EMBL" id="KST69447.1"/>
    </source>
</evidence>
<dbReference type="Gene3D" id="1.10.510.10">
    <property type="entry name" value="Transferase(Phosphotransferase) domain 1"/>
    <property type="match status" value="1"/>
</dbReference>
<feature type="transmembrane region" description="Helical" evidence="11">
    <location>
        <begin position="346"/>
        <end position="371"/>
    </location>
</feature>
<gene>
    <name evidence="13" type="ORF">BC008_35595</name>
</gene>
<dbReference type="Gene3D" id="2.60.120.380">
    <property type="match status" value="1"/>
</dbReference>
<evidence type="ECO:0000256" key="11">
    <source>
        <dbReference type="SAM" id="Phobius"/>
    </source>
</evidence>
<dbReference type="CDD" id="cd14014">
    <property type="entry name" value="STKc_PknB_like"/>
    <property type="match status" value="1"/>
</dbReference>
<comment type="catalytic activity">
    <reaction evidence="7">
        <text>L-threonyl-[protein] + ATP = O-phospho-L-threonyl-[protein] + ADP + H(+)</text>
        <dbReference type="Rhea" id="RHEA:46608"/>
        <dbReference type="Rhea" id="RHEA-COMP:11060"/>
        <dbReference type="Rhea" id="RHEA-COMP:11605"/>
        <dbReference type="ChEBI" id="CHEBI:15378"/>
        <dbReference type="ChEBI" id="CHEBI:30013"/>
        <dbReference type="ChEBI" id="CHEBI:30616"/>
        <dbReference type="ChEBI" id="CHEBI:61977"/>
        <dbReference type="ChEBI" id="CHEBI:456216"/>
        <dbReference type="EC" id="2.7.11.1"/>
    </reaction>
</comment>
<dbReference type="InterPro" id="IPR011009">
    <property type="entry name" value="Kinase-like_dom_sf"/>
</dbReference>
<evidence type="ECO:0000259" key="12">
    <source>
        <dbReference type="PROSITE" id="PS50011"/>
    </source>
</evidence>
<protein>
    <recommendedName>
        <fullName evidence="1">non-specific serine/threonine protein kinase</fullName>
        <ecNumber evidence="1">2.7.11.1</ecNumber>
    </recommendedName>
</protein>
<dbReference type="InterPro" id="IPR008266">
    <property type="entry name" value="Tyr_kinase_AS"/>
</dbReference>
<dbReference type="OrthoDB" id="507628at2"/>
<feature type="compositionally biased region" description="Polar residues" evidence="10">
    <location>
        <begin position="278"/>
        <end position="308"/>
    </location>
</feature>
<keyword evidence="4 9" id="KW-0547">Nucleotide-binding</keyword>
<feature type="compositionally biased region" description="Acidic residues" evidence="10">
    <location>
        <begin position="608"/>
        <end position="622"/>
    </location>
</feature>
<comment type="caution">
    <text evidence="13">The sequence shown here is derived from an EMBL/GenBank/DDBJ whole genome shotgun (WGS) entry which is preliminary data.</text>
</comment>
<dbReference type="EC" id="2.7.11.1" evidence="1"/>
<organism evidence="13 14">
    <name type="scientific">Mastigocoleus testarum BC008</name>
    <dbReference type="NCBI Taxonomy" id="371196"/>
    <lineage>
        <taxon>Bacteria</taxon>
        <taxon>Bacillati</taxon>
        <taxon>Cyanobacteriota</taxon>
        <taxon>Cyanophyceae</taxon>
        <taxon>Nostocales</taxon>
        <taxon>Hapalosiphonaceae</taxon>
        <taxon>Mastigocoleus</taxon>
    </lineage>
</organism>